<sequence length="100" mass="11121">MEDRYGRVFALPHVAGATVDEALAELQARQPQIAVVFAEIRPLAQEGSYRWLGAYRAELLQRNVSEESGTFRPAGPAPAARRQLRPRQRSAPGLHASAWR</sequence>
<gene>
    <name evidence="2" type="ORF">ABLG96_00990</name>
</gene>
<name>A0AAU8DV47_9ACTN</name>
<dbReference type="EMBL" id="CP159218">
    <property type="protein sequence ID" value="XCG66030.1"/>
    <property type="molecule type" value="Genomic_DNA"/>
</dbReference>
<dbReference type="AlphaFoldDB" id="A0AAU8DV47"/>
<accession>A0AAU8DV47</accession>
<feature type="compositionally biased region" description="Low complexity" evidence="1">
    <location>
        <begin position="72"/>
        <end position="81"/>
    </location>
</feature>
<protein>
    <submittedName>
        <fullName evidence="2">Uncharacterized protein</fullName>
    </submittedName>
</protein>
<dbReference type="RefSeq" id="WP_353651632.1">
    <property type="nucleotide sequence ID" value="NZ_CP159218.1"/>
</dbReference>
<feature type="region of interest" description="Disordered" evidence="1">
    <location>
        <begin position="66"/>
        <end position="100"/>
    </location>
</feature>
<evidence type="ECO:0000313" key="2">
    <source>
        <dbReference type="EMBL" id="XCG66030.1"/>
    </source>
</evidence>
<evidence type="ECO:0000256" key="1">
    <source>
        <dbReference type="SAM" id="MobiDB-lite"/>
    </source>
</evidence>
<reference evidence="2" key="1">
    <citation type="submission" date="2024-05" db="EMBL/GenBank/DDBJ databases">
        <authorList>
            <person name="Cai S.Y."/>
            <person name="Jin L.M."/>
            <person name="Li H.R."/>
        </authorList>
    </citation>
    <scope>NUCLEOTIDE SEQUENCE</scope>
    <source>
        <strain evidence="2">A5-74</strain>
    </source>
</reference>
<organism evidence="2">
    <name type="scientific">Nakamurella sp. A5-74</name>
    <dbReference type="NCBI Taxonomy" id="3158264"/>
    <lineage>
        <taxon>Bacteria</taxon>
        <taxon>Bacillati</taxon>
        <taxon>Actinomycetota</taxon>
        <taxon>Actinomycetes</taxon>
        <taxon>Nakamurellales</taxon>
        <taxon>Nakamurellaceae</taxon>
        <taxon>Nakamurella</taxon>
    </lineage>
</organism>
<proteinExistence type="predicted"/>